<evidence type="ECO:0000313" key="9">
    <source>
        <dbReference type="Proteomes" id="UP000808388"/>
    </source>
</evidence>
<feature type="compositionally biased region" description="Basic and acidic residues" evidence="6">
    <location>
        <begin position="395"/>
        <end position="406"/>
    </location>
</feature>
<dbReference type="Gene3D" id="3.40.50.300">
    <property type="entry name" value="P-loop containing nucleotide triphosphate hydrolases"/>
    <property type="match status" value="1"/>
</dbReference>
<dbReference type="EMBL" id="JACQCQ010000012">
    <property type="protein sequence ID" value="MBI3627784.1"/>
    <property type="molecule type" value="Genomic_DNA"/>
</dbReference>
<sequence>MNDLFSENTKETEPLAERLRPRTFGEFFGQEEIVGKGKPLRKSIETDTLHSVILWGPPGTGKTTLAHIIADHTQGFFQGFSAATSGVADLRKIIESAEKRLKFEKRKTILFVDEIHRFNKAQQDSFLPYVEKGTIILVGATTENPSFEINSPLLSRSLVLVLQPLANDALAKILDRALSDTERGFGASRISLDESAKNALVGFANGDARLLLNALEFLVRSSSKKKFSKKDVGETIQKNVIRYDKKGEEHYNIISAFIKSMRDSDPDGALYWLARMIEGGEDPRFIARRMIIFASEDISNALPTALVVAVSVAQAVEHVGMPEAGINLAHGATYLALAPKSNASYAGLLEAMSDVKEFGPLGVPLHLRNAVTKLMKDLGYHKGYKYAHNFPEAKVDQEHLPKELKGRKYYQPKRQNKDPEVPKPVLKTKRSKDIK</sequence>
<dbReference type="Pfam" id="PF16193">
    <property type="entry name" value="AAA_assoc_2"/>
    <property type="match status" value="1"/>
</dbReference>
<feature type="region of interest" description="Disordered" evidence="6">
    <location>
        <begin position="395"/>
        <end position="435"/>
    </location>
</feature>
<dbReference type="InterPro" id="IPR021886">
    <property type="entry name" value="MgsA_C"/>
</dbReference>
<comment type="similarity">
    <text evidence="2">Belongs to the AAA ATPase family. RarA/MGS1/WRNIP1 subfamily.</text>
</comment>
<dbReference type="Gene3D" id="1.10.3710.10">
    <property type="entry name" value="DNA polymerase III clamp loader subunits, C-terminal domain"/>
    <property type="match status" value="1"/>
</dbReference>
<dbReference type="Pfam" id="PF12002">
    <property type="entry name" value="MgsA_C"/>
    <property type="match status" value="1"/>
</dbReference>
<dbReference type="GO" id="GO:0008047">
    <property type="term" value="F:enzyme activator activity"/>
    <property type="evidence" value="ECO:0007669"/>
    <property type="project" value="TreeGrafter"/>
</dbReference>
<dbReference type="GO" id="GO:0003677">
    <property type="term" value="F:DNA binding"/>
    <property type="evidence" value="ECO:0007669"/>
    <property type="project" value="InterPro"/>
</dbReference>
<dbReference type="FunFam" id="1.20.272.10:FF:000001">
    <property type="entry name" value="Putative AAA family ATPase"/>
    <property type="match status" value="1"/>
</dbReference>
<dbReference type="GO" id="GO:0005524">
    <property type="term" value="F:ATP binding"/>
    <property type="evidence" value="ECO:0007669"/>
    <property type="project" value="UniProtKB-KW"/>
</dbReference>
<dbReference type="InterPro" id="IPR032423">
    <property type="entry name" value="AAA_assoc_2"/>
</dbReference>
<keyword evidence="5" id="KW-0067">ATP-binding</keyword>
<dbReference type="GO" id="GO:0000731">
    <property type="term" value="P:DNA synthesis involved in DNA repair"/>
    <property type="evidence" value="ECO:0007669"/>
    <property type="project" value="TreeGrafter"/>
</dbReference>
<dbReference type="Gene3D" id="1.10.8.60">
    <property type="match status" value="1"/>
</dbReference>
<dbReference type="Gene3D" id="1.20.272.10">
    <property type="match status" value="1"/>
</dbReference>
<dbReference type="InterPro" id="IPR003959">
    <property type="entry name" value="ATPase_AAA_core"/>
</dbReference>
<comment type="function">
    <text evidence="1">DNA-dependent ATPase that plays important roles in cellular responses to stalled DNA replication processes.</text>
</comment>
<dbReference type="AlphaFoldDB" id="A0A9D6LU81"/>
<proteinExistence type="inferred from homology"/>
<dbReference type="CDD" id="cd00009">
    <property type="entry name" value="AAA"/>
    <property type="match status" value="1"/>
</dbReference>
<dbReference type="SUPFAM" id="SSF48019">
    <property type="entry name" value="post-AAA+ oligomerization domain-like"/>
    <property type="match status" value="1"/>
</dbReference>
<dbReference type="Proteomes" id="UP000808388">
    <property type="component" value="Unassembled WGS sequence"/>
</dbReference>
<dbReference type="FunFam" id="3.40.50.300:FF:000137">
    <property type="entry name" value="Replication-associated recombination protein A"/>
    <property type="match status" value="1"/>
</dbReference>
<keyword evidence="3" id="KW-0235">DNA replication</keyword>
<dbReference type="GO" id="GO:0006261">
    <property type="term" value="P:DNA-templated DNA replication"/>
    <property type="evidence" value="ECO:0007669"/>
    <property type="project" value="TreeGrafter"/>
</dbReference>
<evidence type="ECO:0000256" key="3">
    <source>
        <dbReference type="ARBA" id="ARBA00022705"/>
    </source>
</evidence>
<dbReference type="CDD" id="cd18139">
    <property type="entry name" value="HLD_clamp_RarA"/>
    <property type="match status" value="1"/>
</dbReference>
<dbReference type="Pfam" id="PF00004">
    <property type="entry name" value="AAA"/>
    <property type="match status" value="1"/>
</dbReference>
<keyword evidence="4" id="KW-0547">Nucleotide-binding</keyword>
<evidence type="ECO:0000256" key="4">
    <source>
        <dbReference type="ARBA" id="ARBA00022741"/>
    </source>
</evidence>
<feature type="compositionally biased region" description="Basic residues" evidence="6">
    <location>
        <begin position="426"/>
        <end position="435"/>
    </location>
</feature>
<dbReference type="InterPro" id="IPR003593">
    <property type="entry name" value="AAA+_ATPase"/>
</dbReference>
<dbReference type="SMART" id="SM00382">
    <property type="entry name" value="AAA"/>
    <property type="match status" value="1"/>
</dbReference>
<dbReference type="GO" id="GO:0016887">
    <property type="term" value="F:ATP hydrolysis activity"/>
    <property type="evidence" value="ECO:0007669"/>
    <property type="project" value="InterPro"/>
</dbReference>
<comment type="caution">
    <text evidence="8">The sequence shown here is derived from an EMBL/GenBank/DDBJ whole genome shotgun (WGS) entry which is preliminary data.</text>
</comment>
<reference evidence="8" key="1">
    <citation type="submission" date="2020-07" db="EMBL/GenBank/DDBJ databases">
        <title>Huge and variable diversity of episymbiotic CPR bacteria and DPANN archaea in groundwater ecosystems.</title>
        <authorList>
            <person name="He C.Y."/>
            <person name="Keren R."/>
            <person name="Whittaker M."/>
            <person name="Farag I.F."/>
            <person name="Doudna J."/>
            <person name="Cate J.H.D."/>
            <person name="Banfield J.F."/>
        </authorList>
    </citation>
    <scope>NUCLEOTIDE SEQUENCE</scope>
    <source>
        <strain evidence="8">NC_groundwater_972_Pr1_S-0.2um_49_27</strain>
    </source>
</reference>
<evidence type="ECO:0000256" key="5">
    <source>
        <dbReference type="ARBA" id="ARBA00022840"/>
    </source>
</evidence>
<feature type="domain" description="AAA+ ATPase" evidence="7">
    <location>
        <begin position="48"/>
        <end position="165"/>
    </location>
</feature>
<evidence type="ECO:0000313" key="8">
    <source>
        <dbReference type="EMBL" id="MBI3627784.1"/>
    </source>
</evidence>
<organism evidence="8 9">
    <name type="scientific">Candidatus Sungiibacteriota bacterium</name>
    <dbReference type="NCBI Taxonomy" id="2750080"/>
    <lineage>
        <taxon>Bacteria</taxon>
        <taxon>Candidatus Sungiibacteriota</taxon>
    </lineage>
</organism>
<dbReference type="InterPro" id="IPR051314">
    <property type="entry name" value="AAA_ATPase_RarA/MGS1/WRNIP1"/>
</dbReference>
<gene>
    <name evidence="8" type="ORF">HY220_03535</name>
</gene>
<name>A0A9D6LU81_9BACT</name>
<dbReference type="PANTHER" id="PTHR13779">
    <property type="entry name" value="WERNER HELICASE-INTERACTING PROTEIN 1 FAMILY MEMBER"/>
    <property type="match status" value="1"/>
</dbReference>
<evidence type="ECO:0000259" key="7">
    <source>
        <dbReference type="SMART" id="SM00382"/>
    </source>
</evidence>
<evidence type="ECO:0000256" key="6">
    <source>
        <dbReference type="SAM" id="MobiDB-lite"/>
    </source>
</evidence>
<dbReference type="SUPFAM" id="SSF52540">
    <property type="entry name" value="P-loop containing nucleoside triphosphate hydrolases"/>
    <property type="match status" value="1"/>
</dbReference>
<accession>A0A9D6LU81</accession>
<dbReference type="PANTHER" id="PTHR13779:SF7">
    <property type="entry name" value="ATPASE WRNIP1"/>
    <property type="match status" value="1"/>
</dbReference>
<protein>
    <submittedName>
        <fullName evidence="8">Replication-associated recombination protein A</fullName>
    </submittedName>
</protein>
<evidence type="ECO:0000256" key="2">
    <source>
        <dbReference type="ARBA" id="ARBA00008959"/>
    </source>
</evidence>
<dbReference type="GO" id="GO:0017116">
    <property type="term" value="F:single-stranded DNA helicase activity"/>
    <property type="evidence" value="ECO:0007669"/>
    <property type="project" value="TreeGrafter"/>
</dbReference>
<dbReference type="InterPro" id="IPR008921">
    <property type="entry name" value="DNA_pol3_clamp-load_cplx_C"/>
</dbReference>
<dbReference type="InterPro" id="IPR027417">
    <property type="entry name" value="P-loop_NTPase"/>
</dbReference>
<evidence type="ECO:0000256" key="1">
    <source>
        <dbReference type="ARBA" id="ARBA00002393"/>
    </source>
</evidence>